<feature type="region of interest" description="Disordered" evidence="1">
    <location>
        <begin position="1"/>
        <end position="26"/>
    </location>
</feature>
<organism evidence="2 3">
    <name type="scientific">Trifolium medium</name>
    <dbReference type="NCBI Taxonomy" id="97028"/>
    <lineage>
        <taxon>Eukaryota</taxon>
        <taxon>Viridiplantae</taxon>
        <taxon>Streptophyta</taxon>
        <taxon>Embryophyta</taxon>
        <taxon>Tracheophyta</taxon>
        <taxon>Spermatophyta</taxon>
        <taxon>Magnoliopsida</taxon>
        <taxon>eudicotyledons</taxon>
        <taxon>Gunneridae</taxon>
        <taxon>Pentapetalae</taxon>
        <taxon>rosids</taxon>
        <taxon>fabids</taxon>
        <taxon>Fabales</taxon>
        <taxon>Fabaceae</taxon>
        <taxon>Papilionoideae</taxon>
        <taxon>50 kb inversion clade</taxon>
        <taxon>NPAAA clade</taxon>
        <taxon>Hologalegina</taxon>
        <taxon>IRL clade</taxon>
        <taxon>Trifolieae</taxon>
        <taxon>Trifolium</taxon>
    </lineage>
</organism>
<accession>A0A392RTR5</accession>
<dbReference type="EMBL" id="LXQA010268502">
    <property type="protein sequence ID" value="MCI39537.1"/>
    <property type="molecule type" value="Genomic_DNA"/>
</dbReference>
<sequence>ESPVGCSATDLSRHLSPGEASVFRQG</sequence>
<reference evidence="2 3" key="1">
    <citation type="journal article" date="2018" name="Front. Plant Sci.">
        <title>Red Clover (Trifolium pratense) and Zigzag Clover (T. medium) - A Picture of Genomic Similarities and Differences.</title>
        <authorList>
            <person name="Dluhosova J."/>
            <person name="Istvanek J."/>
            <person name="Nedelnik J."/>
            <person name="Repkova J."/>
        </authorList>
    </citation>
    <scope>NUCLEOTIDE SEQUENCE [LARGE SCALE GENOMIC DNA]</scope>
    <source>
        <strain evidence="3">cv. 10/8</strain>
        <tissue evidence="2">Leaf</tissue>
    </source>
</reference>
<evidence type="ECO:0000313" key="3">
    <source>
        <dbReference type="Proteomes" id="UP000265520"/>
    </source>
</evidence>
<keyword evidence="3" id="KW-1185">Reference proteome</keyword>
<comment type="caution">
    <text evidence="2">The sequence shown here is derived from an EMBL/GenBank/DDBJ whole genome shotgun (WGS) entry which is preliminary data.</text>
</comment>
<protein>
    <submittedName>
        <fullName evidence="2">Uncharacterized protein</fullName>
    </submittedName>
</protein>
<evidence type="ECO:0000313" key="2">
    <source>
        <dbReference type="EMBL" id="MCI39537.1"/>
    </source>
</evidence>
<feature type="non-terminal residue" evidence="2">
    <location>
        <position position="1"/>
    </location>
</feature>
<name>A0A392RTR5_9FABA</name>
<proteinExistence type="predicted"/>
<evidence type="ECO:0000256" key="1">
    <source>
        <dbReference type="SAM" id="MobiDB-lite"/>
    </source>
</evidence>
<dbReference type="Proteomes" id="UP000265520">
    <property type="component" value="Unassembled WGS sequence"/>
</dbReference>
<dbReference type="AlphaFoldDB" id="A0A392RTR5"/>